<name>A0ABS9ZZG8_9SPHI</name>
<accession>A0ABS9ZZG8</accession>
<keyword evidence="1" id="KW-0472">Membrane</keyword>
<dbReference type="Pfam" id="PF20554">
    <property type="entry name" value="DUF6766"/>
    <property type="match status" value="1"/>
</dbReference>
<evidence type="ECO:0000313" key="3">
    <source>
        <dbReference type="Proteomes" id="UP001165460"/>
    </source>
</evidence>
<comment type="caution">
    <text evidence="2">The sequence shown here is derived from an EMBL/GenBank/DDBJ whole genome shotgun (WGS) entry which is preliminary data.</text>
</comment>
<keyword evidence="1" id="KW-0812">Transmembrane</keyword>
<keyword evidence="3" id="KW-1185">Reference proteome</keyword>
<organism evidence="2 3">
    <name type="scientific">Pedobacter montanisoli</name>
    <dbReference type="NCBI Taxonomy" id="2923277"/>
    <lineage>
        <taxon>Bacteria</taxon>
        <taxon>Pseudomonadati</taxon>
        <taxon>Bacteroidota</taxon>
        <taxon>Sphingobacteriia</taxon>
        <taxon>Sphingobacteriales</taxon>
        <taxon>Sphingobacteriaceae</taxon>
        <taxon>Pedobacter</taxon>
    </lineage>
</organism>
<dbReference type="InterPro" id="IPR046657">
    <property type="entry name" value="DUF6766"/>
</dbReference>
<protein>
    <submittedName>
        <fullName evidence="2">Uncharacterized protein</fullName>
    </submittedName>
</protein>
<feature type="transmembrane region" description="Helical" evidence="1">
    <location>
        <begin position="122"/>
        <end position="141"/>
    </location>
</feature>
<dbReference type="EMBL" id="JALGBH010000002">
    <property type="protein sequence ID" value="MCJ0743697.1"/>
    <property type="molecule type" value="Genomic_DNA"/>
</dbReference>
<reference evidence="2" key="1">
    <citation type="submission" date="2022-03" db="EMBL/GenBank/DDBJ databases">
        <authorList>
            <person name="Woo C.Y."/>
        </authorList>
    </citation>
    <scope>NUCLEOTIDE SEQUENCE</scope>
    <source>
        <strain evidence="2">CYS-01</strain>
    </source>
</reference>
<proteinExistence type="predicted"/>
<dbReference type="RefSeq" id="WP_243362975.1">
    <property type="nucleotide sequence ID" value="NZ_JALGBH010000002.1"/>
</dbReference>
<dbReference type="Proteomes" id="UP001165460">
    <property type="component" value="Unassembled WGS sequence"/>
</dbReference>
<evidence type="ECO:0000313" key="2">
    <source>
        <dbReference type="EMBL" id="MCJ0743697.1"/>
    </source>
</evidence>
<keyword evidence="1" id="KW-1133">Transmembrane helix</keyword>
<sequence length="218" mass="25364">MKHSFLYKNGLSIFFLGLFLLSLFAQALTGWKTYNQELIEEHQQMINFLSYLQSGHFISATFENFESEFLQMVLYVVLTVGLRQKGSAESKSLDEKEEVDRDPVPHKNAPWPVKKGGWWLKLYSNSLSITFGLLFLISWALHLYGSKKDYNTEQLLNHQPTQDLFSFLSNPRFWFETFQNWQSEFLSVFAIVFLTIYLRQKGSPESKPVDAPHSETGK</sequence>
<gene>
    <name evidence="2" type="ORF">MMF97_13325</name>
</gene>
<evidence type="ECO:0000256" key="1">
    <source>
        <dbReference type="SAM" id="Phobius"/>
    </source>
</evidence>